<dbReference type="InterPro" id="IPR029039">
    <property type="entry name" value="Flavoprotein-like_sf"/>
</dbReference>
<sequence length="189" mass="20044">MQQLRIKFISGSLRKGSFNTRLAHYAATVAAELGLEPEVLTLNAFPMPLLNQDDEAEFGAPEAAVALKGKLLQSDCLVLVCPEYNGSITAALKNAIDWLSRPATQPAGNVFAGKWVALMAASPGALGGLRGLTPVRELMFNLGALVLPEQLALAKAHEAFTEDGSLLGDYQQSKVKSILQGLIAQQSKG</sequence>
<keyword evidence="2" id="KW-0288">FMN</keyword>
<feature type="domain" description="NADPH-dependent FMN reductase-like" evidence="3">
    <location>
        <begin position="5"/>
        <end position="157"/>
    </location>
</feature>
<comment type="cofactor">
    <cofactor evidence="1">
        <name>FMN</name>
        <dbReference type="ChEBI" id="CHEBI:58210"/>
    </cofactor>
</comment>
<dbReference type="InterPro" id="IPR005025">
    <property type="entry name" value="FMN_Rdtase-like_dom"/>
</dbReference>
<name>A0A379YYK9_9GAMM</name>
<keyword evidence="2" id="KW-0285">Flavoprotein</keyword>
<keyword evidence="5" id="KW-1185">Reference proteome</keyword>
<evidence type="ECO:0000256" key="2">
    <source>
        <dbReference type="ARBA" id="ARBA00022643"/>
    </source>
</evidence>
<dbReference type="Gene3D" id="3.40.50.360">
    <property type="match status" value="1"/>
</dbReference>
<dbReference type="GO" id="GO:0016491">
    <property type="term" value="F:oxidoreductase activity"/>
    <property type="evidence" value="ECO:0007669"/>
    <property type="project" value="UniProtKB-KW"/>
</dbReference>
<evidence type="ECO:0000313" key="4">
    <source>
        <dbReference type="EMBL" id="SUI52377.1"/>
    </source>
</evidence>
<protein>
    <submittedName>
        <fullName evidence="4">FMN-dependent NADPH-azoreductase</fullName>
        <ecNumber evidence="4">1.7.-.-</ecNumber>
    </submittedName>
</protein>
<dbReference type="PANTHER" id="PTHR30543:SF21">
    <property type="entry name" value="NAD(P)H-DEPENDENT FMN REDUCTASE LOT6"/>
    <property type="match status" value="1"/>
</dbReference>
<evidence type="ECO:0000313" key="5">
    <source>
        <dbReference type="Proteomes" id="UP000254069"/>
    </source>
</evidence>
<evidence type="ECO:0000259" key="3">
    <source>
        <dbReference type="Pfam" id="PF03358"/>
    </source>
</evidence>
<dbReference type="EC" id="1.7.-.-" evidence="4"/>
<organism evidence="4 5">
    <name type="scientific">Shewanella algae</name>
    <dbReference type="NCBI Taxonomy" id="38313"/>
    <lineage>
        <taxon>Bacteria</taxon>
        <taxon>Pseudomonadati</taxon>
        <taxon>Pseudomonadota</taxon>
        <taxon>Gammaproteobacteria</taxon>
        <taxon>Alteromonadales</taxon>
        <taxon>Shewanellaceae</taxon>
        <taxon>Shewanella</taxon>
    </lineage>
</organism>
<reference evidence="4 5" key="1">
    <citation type="submission" date="2018-06" db="EMBL/GenBank/DDBJ databases">
        <authorList>
            <consortium name="Pathogen Informatics"/>
            <person name="Doyle S."/>
        </authorList>
    </citation>
    <scope>NUCLEOTIDE SEQUENCE [LARGE SCALE GENOMIC DNA]</scope>
    <source>
        <strain evidence="4 5">NCTC10738</strain>
    </source>
</reference>
<dbReference type="SUPFAM" id="SSF52218">
    <property type="entry name" value="Flavoproteins"/>
    <property type="match status" value="1"/>
</dbReference>
<dbReference type="PANTHER" id="PTHR30543">
    <property type="entry name" value="CHROMATE REDUCTASE"/>
    <property type="match status" value="1"/>
</dbReference>
<dbReference type="GO" id="GO:0010181">
    <property type="term" value="F:FMN binding"/>
    <property type="evidence" value="ECO:0007669"/>
    <property type="project" value="TreeGrafter"/>
</dbReference>
<keyword evidence="4" id="KW-0560">Oxidoreductase</keyword>
<dbReference type="GO" id="GO:0005829">
    <property type="term" value="C:cytosol"/>
    <property type="evidence" value="ECO:0007669"/>
    <property type="project" value="TreeGrafter"/>
</dbReference>
<dbReference type="Pfam" id="PF03358">
    <property type="entry name" value="FMN_red"/>
    <property type="match status" value="1"/>
</dbReference>
<dbReference type="Proteomes" id="UP000254069">
    <property type="component" value="Unassembled WGS sequence"/>
</dbReference>
<dbReference type="InterPro" id="IPR050712">
    <property type="entry name" value="NAD(P)H-dep_reductase"/>
</dbReference>
<dbReference type="EMBL" id="UGYO01000001">
    <property type="protein sequence ID" value="SUI52377.1"/>
    <property type="molecule type" value="Genomic_DNA"/>
</dbReference>
<dbReference type="RefSeq" id="WP_101058223.1">
    <property type="nucleotide sequence ID" value="NZ_JADZHC010000031.1"/>
</dbReference>
<accession>A0A379YYK9</accession>
<dbReference type="AlphaFoldDB" id="A0A379YYK9"/>
<gene>
    <name evidence="4" type="primary">azr_2</name>
    <name evidence="4" type="ORF">NCTC10738_00705</name>
</gene>
<evidence type="ECO:0000256" key="1">
    <source>
        <dbReference type="ARBA" id="ARBA00001917"/>
    </source>
</evidence>
<proteinExistence type="predicted"/>